<name>A0A418B0V8_9STRA</name>
<keyword evidence="5" id="KW-1185">Reference proteome</keyword>
<dbReference type="VEuPathDB" id="FungiDB:H310_07171"/>
<evidence type="ECO:0000256" key="1">
    <source>
        <dbReference type="PROSITE-ProRule" id="PRU10141"/>
    </source>
</evidence>
<reference evidence="4 5" key="1">
    <citation type="submission" date="2018-08" db="EMBL/GenBank/DDBJ databases">
        <title>Aphanomyces genome sequencing and annotation.</title>
        <authorList>
            <person name="Minardi D."/>
            <person name="Oidtmann B."/>
            <person name="Van Der Giezen M."/>
            <person name="Studholme D.J."/>
        </authorList>
    </citation>
    <scope>NUCLEOTIDE SEQUENCE [LARGE SCALE GENOMIC DNA]</scope>
    <source>
        <strain evidence="4 5">NJM0002</strain>
    </source>
</reference>
<dbReference type="AlphaFoldDB" id="A0A418B0V8"/>
<evidence type="ECO:0000259" key="3">
    <source>
        <dbReference type="PROSITE" id="PS50011"/>
    </source>
</evidence>
<evidence type="ECO:0000313" key="4">
    <source>
        <dbReference type="EMBL" id="RHY31590.1"/>
    </source>
</evidence>
<proteinExistence type="predicted"/>
<dbReference type="EMBL" id="QUSY01000202">
    <property type="protein sequence ID" value="RHY31590.1"/>
    <property type="molecule type" value="Genomic_DNA"/>
</dbReference>
<evidence type="ECO:0000256" key="2">
    <source>
        <dbReference type="SAM" id="MobiDB-lite"/>
    </source>
</evidence>
<feature type="region of interest" description="Disordered" evidence="2">
    <location>
        <begin position="14"/>
        <end position="45"/>
    </location>
</feature>
<evidence type="ECO:0000313" key="5">
    <source>
        <dbReference type="Proteomes" id="UP000285060"/>
    </source>
</evidence>
<dbReference type="SUPFAM" id="SSF56112">
    <property type="entry name" value="Protein kinase-like (PK-like)"/>
    <property type="match status" value="1"/>
</dbReference>
<dbReference type="GO" id="GO:0005524">
    <property type="term" value="F:ATP binding"/>
    <property type="evidence" value="ECO:0007669"/>
    <property type="project" value="UniProtKB-UniRule"/>
</dbReference>
<protein>
    <recommendedName>
        <fullName evidence="3">Protein kinase domain-containing protein</fullName>
    </recommendedName>
</protein>
<gene>
    <name evidence="4" type="ORF">DYB32_003354</name>
</gene>
<dbReference type="Gene3D" id="3.30.200.20">
    <property type="entry name" value="Phosphorylase Kinase, domain 1"/>
    <property type="match status" value="1"/>
</dbReference>
<feature type="compositionally biased region" description="Polar residues" evidence="2">
    <location>
        <begin position="34"/>
        <end position="45"/>
    </location>
</feature>
<organism evidence="4 5">
    <name type="scientific">Aphanomyces invadans</name>
    <dbReference type="NCBI Taxonomy" id="157072"/>
    <lineage>
        <taxon>Eukaryota</taxon>
        <taxon>Sar</taxon>
        <taxon>Stramenopiles</taxon>
        <taxon>Oomycota</taxon>
        <taxon>Saprolegniomycetes</taxon>
        <taxon>Saprolegniales</taxon>
        <taxon>Verrucalvaceae</taxon>
        <taxon>Aphanomyces</taxon>
    </lineage>
</organism>
<dbReference type="InterPro" id="IPR011009">
    <property type="entry name" value="Kinase-like_dom_sf"/>
</dbReference>
<dbReference type="GO" id="GO:0004672">
    <property type="term" value="F:protein kinase activity"/>
    <property type="evidence" value="ECO:0007669"/>
    <property type="project" value="InterPro"/>
</dbReference>
<dbReference type="PROSITE" id="PS00107">
    <property type="entry name" value="PROTEIN_KINASE_ATP"/>
    <property type="match status" value="1"/>
</dbReference>
<feature type="compositionally biased region" description="Polar residues" evidence="2">
    <location>
        <begin position="14"/>
        <end position="24"/>
    </location>
</feature>
<sequence>MQRAMIAFRASSGQLSDNDLNSPNDGGELGRFSHGSSYSPNHGRFTTQNVSVSEAGIASPDSSCLHLQENVVRVKEVGRGASGVVYKAVHLPTLKVVAIKEIPVYGKNQRRQMVRELHALYANLVPLDENKSKARGAIRLYEQSVAFAIRG</sequence>
<dbReference type="InterPro" id="IPR017441">
    <property type="entry name" value="Protein_kinase_ATP_BS"/>
</dbReference>
<comment type="caution">
    <text evidence="4">The sequence shown here is derived from an EMBL/GenBank/DDBJ whole genome shotgun (WGS) entry which is preliminary data.</text>
</comment>
<keyword evidence="1" id="KW-0547">Nucleotide-binding</keyword>
<keyword evidence="1" id="KW-0067">ATP-binding</keyword>
<dbReference type="PROSITE" id="PS50011">
    <property type="entry name" value="PROTEIN_KINASE_DOM"/>
    <property type="match status" value="1"/>
</dbReference>
<feature type="domain" description="Protein kinase" evidence="3">
    <location>
        <begin position="71"/>
        <end position="151"/>
    </location>
</feature>
<accession>A0A418B0V8</accession>
<feature type="binding site" evidence="1">
    <location>
        <position position="100"/>
    </location>
    <ligand>
        <name>ATP</name>
        <dbReference type="ChEBI" id="CHEBI:30616"/>
    </ligand>
</feature>
<dbReference type="InterPro" id="IPR000719">
    <property type="entry name" value="Prot_kinase_dom"/>
</dbReference>
<dbReference type="Proteomes" id="UP000285060">
    <property type="component" value="Unassembled WGS sequence"/>
</dbReference>